<gene>
    <name evidence="10" type="ORF">HNR25_001126</name>
</gene>
<protein>
    <recommendedName>
        <fullName evidence="2">histidine kinase</fullName>
        <ecNumber evidence="2">2.7.13.3</ecNumber>
    </recommendedName>
</protein>
<evidence type="ECO:0000256" key="4">
    <source>
        <dbReference type="ARBA" id="ARBA00022679"/>
    </source>
</evidence>
<dbReference type="Pfam" id="PF02518">
    <property type="entry name" value="HATPase_c"/>
    <property type="match status" value="1"/>
</dbReference>
<dbReference type="SMART" id="SM00387">
    <property type="entry name" value="HATPase_c"/>
    <property type="match status" value="1"/>
</dbReference>
<evidence type="ECO:0000256" key="2">
    <source>
        <dbReference type="ARBA" id="ARBA00012438"/>
    </source>
</evidence>
<feature type="compositionally biased region" description="Basic and acidic residues" evidence="7">
    <location>
        <begin position="456"/>
        <end position="476"/>
    </location>
</feature>
<comment type="catalytic activity">
    <reaction evidence="1">
        <text>ATP + protein L-histidine = ADP + protein N-phospho-L-histidine.</text>
        <dbReference type="EC" id="2.7.13.3"/>
    </reaction>
</comment>
<dbReference type="EC" id="2.7.13.3" evidence="2"/>
<evidence type="ECO:0000256" key="6">
    <source>
        <dbReference type="SAM" id="Coils"/>
    </source>
</evidence>
<keyword evidence="8" id="KW-0472">Membrane</keyword>
<comment type="caution">
    <text evidence="10">The sequence shown here is derived from an EMBL/GenBank/DDBJ whole genome shotgun (WGS) entry which is preliminary data.</text>
</comment>
<sequence>MSARVSERNPAQRSPSSPILQAVLAFFCAAVVLTVAWYWVVASVPAQAQVLLAAVGSVMGALLAGAVAVATYHAGRAAVVRERAERAEERVAQAEHTTAGLEHELRQFAHDGFSDLRRRIRQGTTTDAAIAETAQPSQEALRSLVVQLGKTLGQAERRGAAAMASCAGAAARVQAQVTNLLAQLREYENRYGDQEGIFGDLLELDHQVSQMGRLADSFALLSGGRSGRRWTKPIVMESILRGAMGRIYAFRRVRIHTTSTAAVVGYAAEGVMQAVAELMDNAANFSAHNTEVHVYVEEEDTGVMITVEDSGLGMRPRERRRANQLVSEPHDLTNLPGSRMGLAVVGRVGAKYGLTVNFRPSSRGGTGAVVLVPQHLITRTQQDVSAPPPPPAPATARPAVTAAGRAVATGAGDGASIESTGAHSIGTDTGAPGATGDDPTGGYELPRRRRGQTLAEAERQQHQQRTEPTRERRDPGTRFAAFRRSGTRGRDTDPDDTTP</sequence>
<feature type="transmembrane region" description="Helical" evidence="8">
    <location>
        <begin position="51"/>
        <end position="74"/>
    </location>
</feature>
<evidence type="ECO:0000313" key="11">
    <source>
        <dbReference type="Proteomes" id="UP000578077"/>
    </source>
</evidence>
<evidence type="ECO:0000256" key="3">
    <source>
        <dbReference type="ARBA" id="ARBA00022553"/>
    </source>
</evidence>
<dbReference type="GO" id="GO:0004673">
    <property type="term" value="F:protein histidine kinase activity"/>
    <property type="evidence" value="ECO:0007669"/>
    <property type="project" value="UniProtKB-EC"/>
</dbReference>
<dbReference type="GO" id="GO:0005886">
    <property type="term" value="C:plasma membrane"/>
    <property type="evidence" value="ECO:0007669"/>
    <property type="project" value="TreeGrafter"/>
</dbReference>
<evidence type="ECO:0000256" key="7">
    <source>
        <dbReference type="SAM" id="MobiDB-lite"/>
    </source>
</evidence>
<name>A0A841E2K5_9ACTN</name>
<feature type="domain" description="Histidine kinase/HSP90-like ATPase" evidence="9">
    <location>
        <begin position="266"/>
        <end position="376"/>
    </location>
</feature>
<dbReference type="Gene3D" id="3.30.565.10">
    <property type="entry name" value="Histidine kinase-like ATPase, C-terminal domain"/>
    <property type="match status" value="1"/>
</dbReference>
<keyword evidence="5 10" id="KW-0418">Kinase</keyword>
<keyword evidence="8" id="KW-1133">Transmembrane helix</keyword>
<keyword evidence="11" id="KW-1185">Reference proteome</keyword>
<feature type="coiled-coil region" evidence="6">
    <location>
        <begin position="77"/>
        <end position="104"/>
    </location>
</feature>
<dbReference type="SUPFAM" id="SSF55874">
    <property type="entry name" value="ATPase domain of HSP90 chaperone/DNA topoisomerase II/histidine kinase"/>
    <property type="match status" value="1"/>
</dbReference>
<keyword evidence="6" id="KW-0175">Coiled coil</keyword>
<keyword evidence="3" id="KW-0597">Phosphoprotein</keyword>
<feature type="compositionally biased region" description="Low complexity" evidence="7">
    <location>
        <begin position="426"/>
        <end position="442"/>
    </location>
</feature>
<dbReference type="InterPro" id="IPR003594">
    <property type="entry name" value="HATPase_dom"/>
</dbReference>
<dbReference type="InterPro" id="IPR036890">
    <property type="entry name" value="HATPase_C_sf"/>
</dbReference>
<accession>A0A841E2K5</accession>
<dbReference type="Proteomes" id="UP000578077">
    <property type="component" value="Unassembled WGS sequence"/>
</dbReference>
<keyword evidence="4" id="KW-0808">Transferase</keyword>
<dbReference type="AlphaFoldDB" id="A0A841E2K5"/>
<dbReference type="EMBL" id="JACHLY010000001">
    <property type="protein sequence ID" value="MBB5997375.1"/>
    <property type="molecule type" value="Genomic_DNA"/>
</dbReference>
<evidence type="ECO:0000256" key="1">
    <source>
        <dbReference type="ARBA" id="ARBA00000085"/>
    </source>
</evidence>
<reference evidence="10 11" key="1">
    <citation type="submission" date="2020-08" db="EMBL/GenBank/DDBJ databases">
        <title>Sequencing the genomes of 1000 actinobacteria strains.</title>
        <authorList>
            <person name="Klenk H.-P."/>
        </authorList>
    </citation>
    <scope>NUCLEOTIDE SEQUENCE [LARGE SCALE GENOMIC DNA]</scope>
    <source>
        <strain evidence="10 11">DSM 44593</strain>
    </source>
</reference>
<dbReference type="GO" id="GO:0000160">
    <property type="term" value="P:phosphorelay signal transduction system"/>
    <property type="evidence" value="ECO:0007669"/>
    <property type="project" value="TreeGrafter"/>
</dbReference>
<dbReference type="PANTHER" id="PTHR45436">
    <property type="entry name" value="SENSOR HISTIDINE KINASE YKOH"/>
    <property type="match status" value="1"/>
</dbReference>
<feature type="region of interest" description="Disordered" evidence="7">
    <location>
        <begin position="380"/>
        <end position="499"/>
    </location>
</feature>
<evidence type="ECO:0000256" key="8">
    <source>
        <dbReference type="SAM" id="Phobius"/>
    </source>
</evidence>
<evidence type="ECO:0000259" key="9">
    <source>
        <dbReference type="SMART" id="SM00387"/>
    </source>
</evidence>
<keyword evidence="8" id="KW-0812">Transmembrane</keyword>
<dbReference type="RefSeq" id="WP_184633656.1">
    <property type="nucleotide sequence ID" value="NZ_BAABKT010000004.1"/>
</dbReference>
<dbReference type="PANTHER" id="PTHR45436:SF5">
    <property type="entry name" value="SENSOR HISTIDINE KINASE TRCS"/>
    <property type="match status" value="1"/>
</dbReference>
<feature type="transmembrane region" description="Helical" evidence="8">
    <location>
        <begin position="20"/>
        <end position="39"/>
    </location>
</feature>
<dbReference type="InterPro" id="IPR050428">
    <property type="entry name" value="TCS_sensor_his_kinase"/>
</dbReference>
<evidence type="ECO:0000256" key="5">
    <source>
        <dbReference type="ARBA" id="ARBA00022777"/>
    </source>
</evidence>
<evidence type="ECO:0000313" key="10">
    <source>
        <dbReference type="EMBL" id="MBB5997375.1"/>
    </source>
</evidence>
<feature type="compositionally biased region" description="Low complexity" evidence="7">
    <location>
        <begin position="394"/>
        <end position="410"/>
    </location>
</feature>
<organism evidence="10 11">
    <name type="scientific">Streptomonospora salina</name>
    <dbReference type="NCBI Taxonomy" id="104205"/>
    <lineage>
        <taxon>Bacteria</taxon>
        <taxon>Bacillati</taxon>
        <taxon>Actinomycetota</taxon>
        <taxon>Actinomycetes</taxon>
        <taxon>Streptosporangiales</taxon>
        <taxon>Nocardiopsidaceae</taxon>
        <taxon>Streptomonospora</taxon>
    </lineage>
</organism>
<proteinExistence type="predicted"/>